<dbReference type="EMBL" id="JACHVA010000083">
    <property type="protein sequence ID" value="MBC2602275.1"/>
    <property type="molecule type" value="Genomic_DNA"/>
</dbReference>
<keyword evidence="2" id="KW-1133">Transmembrane helix</keyword>
<evidence type="ECO:0000256" key="1">
    <source>
        <dbReference type="SAM" id="Coils"/>
    </source>
</evidence>
<feature type="coiled-coil region" evidence="1">
    <location>
        <begin position="520"/>
        <end position="605"/>
    </location>
</feature>
<keyword evidence="2" id="KW-0812">Transmembrane</keyword>
<accession>A0A7X1AYD6</accession>
<keyword evidence="2" id="KW-0472">Membrane</keyword>
<dbReference type="Pfam" id="PF23357">
    <property type="entry name" value="DUF7088"/>
    <property type="match status" value="1"/>
</dbReference>
<evidence type="ECO:0000313" key="5">
    <source>
        <dbReference type="EMBL" id="MBC2602275.1"/>
    </source>
</evidence>
<proteinExistence type="predicted"/>
<evidence type="ECO:0000313" key="6">
    <source>
        <dbReference type="Proteomes" id="UP000525652"/>
    </source>
</evidence>
<comment type="caution">
    <text evidence="5">The sequence shown here is derived from an EMBL/GenBank/DDBJ whole genome shotgun (WGS) entry which is preliminary data.</text>
</comment>
<dbReference type="RefSeq" id="WP_354586576.1">
    <property type="nucleotide sequence ID" value="NZ_JBEPNX010000001.1"/>
</dbReference>
<dbReference type="Proteomes" id="UP000525652">
    <property type="component" value="Unassembled WGS sequence"/>
</dbReference>
<dbReference type="Pfam" id="PF09822">
    <property type="entry name" value="ABC_transp_aux"/>
    <property type="match status" value="1"/>
</dbReference>
<dbReference type="InterPro" id="IPR055396">
    <property type="entry name" value="DUF7088"/>
</dbReference>
<protein>
    <submittedName>
        <fullName evidence="5">Gldg family protein</fullName>
    </submittedName>
</protein>
<dbReference type="AlphaFoldDB" id="A0A7X1AYD6"/>
<evidence type="ECO:0000259" key="4">
    <source>
        <dbReference type="Pfam" id="PF23357"/>
    </source>
</evidence>
<keyword evidence="1" id="KW-0175">Coiled coil</keyword>
<reference evidence="5 6" key="1">
    <citation type="submission" date="2020-07" db="EMBL/GenBank/DDBJ databases">
        <authorList>
            <person name="Feng X."/>
        </authorList>
    </citation>
    <scope>NUCLEOTIDE SEQUENCE [LARGE SCALE GENOMIC DNA]</scope>
    <source>
        <strain evidence="5 6">JCM14086</strain>
    </source>
</reference>
<feature type="transmembrane region" description="Helical" evidence="2">
    <location>
        <begin position="606"/>
        <end position="627"/>
    </location>
</feature>
<gene>
    <name evidence="5" type="ORF">H5P30_10845</name>
</gene>
<evidence type="ECO:0000256" key="2">
    <source>
        <dbReference type="SAM" id="Phobius"/>
    </source>
</evidence>
<keyword evidence="6" id="KW-1185">Reference proteome</keyword>
<dbReference type="InterPro" id="IPR019196">
    <property type="entry name" value="ABC_transp_unknown"/>
</dbReference>
<evidence type="ECO:0000259" key="3">
    <source>
        <dbReference type="Pfam" id="PF09822"/>
    </source>
</evidence>
<organism evidence="5 6">
    <name type="scientific">Puniceicoccus vermicola</name>
    <dbReference type="NCBI Taxonomy" id="388746"/>
    <lineage>
        <taxon>Bacteria</taxon>
        <taxon>Pseudomonadati</taxon>
        <taxon>Verrucomicrobiota</taxon>
        <taxon>Opitutia</taxon>
        <taxon>Puniceicoccales</taxon>
        <taxon>Puniceicoccaceae</taxon>
        <taxon>Puniceicoccus</taxon>
    </lineage>
</organism>
<sequence length="633" mass="70952">MPQPSRPQPMNLARKIFLAVLCILAPLVVTYLAQRVSWRMDWTSEGLYSLSQPSRDILEQIEEPIEFTLYYTPDVEDIPASIRNFAQRVKTMLYEYTKAAPNRITVDIANPAPDTLIEEEAVGAGLSGQRMANGEVLYLGLVAKGNGGERVIPFLLPAREPALEYDLSRLILDLIHPEKPKIGILTSLNLWGKEANLVQGVRAEPPSILIQELQRLFEVVPLGRRGDIPEDLDMIALIHPRGVSDQMAFALDQYFLAGGPLLIAVDPSSAEVRRTHPNRNQLNGLGGPTESDIPQLLSGWGIQYNSRRVVGDFELATNVRLSAEEPELPHPLWLTFRDPESETPATTGLNEILLIEAGSFTVENPNLRVTPILETTAQSGEMMASSVPITGVENLPQQISPDGRSEFIAALLQGVFPTAFPDGEPSENKEDDWIRQLEEEEDPSLKQSTGESNLVIVTDTDLFTDRFGTETVRYLSQQTTRRSNDNLALAVNLFELLAGGNELVELRGKGTVARPFLRVEDLAAQARVAYEKQLSQLEEELISVRNDIRGLESESTDEEKEISPEAEAEIQQRLQDFREKEVQLRREQREIRKELREEIRRLDRTLVLINLLVVPGLIALLALQYFLRRRPGK</sequence>
<feature type="domain" description="DUF7088" evidence="4">
    <location>
        <begin position="45"/>
        <end position="142"/>
    </location>
</feature>
<feature type="domain" description="ABC-type uncharacterised transport system" evidence="3">
    <location>
        <begin position="179"/>
        <end position="492"/>
    </location>
</feature>
<name>A0A7X1AYD6_9BACT</name>